<keyword evidence="3" id="KW-1185">Reference proteome</keyword>
<dbReference type="AlphaFoldDB" id="A0A146G7H3"/>
<keyword evidence="1" id="KW-0732">Signal</keyword>
<dbReference type="RefSeq" id="WP_075078669.1">
    <property type="nucleotide sequence ID" value="NZ_BDCO01000002.1"/>
</dbReference>
<dbReference type="EMBL" id="BDCO01000002">
    <property type="protein sequence ID" value="GAT32864.1"/>
    <property type="molecule type" value="Genomic_DNA"/>
</dbReference>
<sequence>MKIRILTLLAALALGLMPQAKAVTAAVEHPGSVPILLGIEKVRDELKLNSLQRAVLDSLRAEYKNAARQIVAANPTTPEQRLEAEKKLLALNDRYNERALSTLNTTQRAKFMKIERKVLGALVLYTPSVQKELALAPKQIQAIEKIRQSGLKQVGKINRKFEAGKIGYQERLDLLRARKMASSEALLKVLTPTQKAEFAKITSQQS</sequence>
<evidence type="ECO:0000313" key="2">
    <source>
        <dbReference type="EMBL" id="GAT32864.1"/>
    </source>
</evidence>
<evidence type="ECO:0000256" key="1">
    <source>
        <dbReference type="SAM" id="SignalP"/>
    </source>
</evidence>
<evidence type="ECO:0000313" key="3">
    <source>
        <dbReference type="Proteomes" id="UP000076023"/>
    </source>
</evidence>
<organism evidence="2 3">
    <name type="scientific">Terrimicrobium sacchariphilum</name>
    <dbReference type="NCBI Taxonomy" id="690879"/>
    <lineage>
        <taxon>Bacteria</taxon>
        <taxon>Pseudomonadati</taxon>
        <taxon>Verrucomicrobiota</taxon>
        <taxon>Terrimicrobiia</taxon>
        <taxon>Terrimicrobiales</taxon>
        <taxon>Terrimicrobiaceae</taxon>
        <taxon>Terrimicrobium</taxon>
    </lineage>
</organism>
<dbReference type="Proteomes" id="UP000076023">
    <property type="component" value="Unassembled WGS sequence"/>
</dbReference>
<dbReference type="InParanoid" id="A0A146G7H3"/>
<feature type="chain" id="PRO_5007524527" description="LTXXQ motif family protein" evidence="1">
    <location>
        <begin position="23"/>
        <end position="206"/>
    </location>
</feature>
<gene>
    <name evidence="2" type="ORF">TSACC_21266</name>
</gene>
<dbReference type="STRING" id="690879.TSACC_21266"/>
<protein>
    <recommendedName>
        <fullName evidence="4">LTXXQ motif family protein</fullName>
    </recommendedName>
</protein>
<dbReference type="OrthoDB" id="9822782at2"/>
<comment type="caution">
    <text evidence="2">The sequence shown here is derived from an EMBL/GenBank/DDBJ whole genome shotgun (WGS) entry which is preliminary data.</text>
</comment>
<proteinExistence type="predicted"/>
<evidence type="ECO:0008006" key="4">
    <source>
        <dbReference type="Google" id="ProtNLM"/>
    </source>
</evidence>
<accession>A0A146G7H3</accession>
<feature type="signal peptide" evidence="1">
    <location>
        <begin position="1"/>
        <end position="22"/>
    </location>
</feature>
<reference evidence="3" key="1">
    <citation type="journal article" date="2017" name="Genome Announc.">
        <title>Draft Genome Sequence of Terrimicrobium sacchariphilum NM-5T, a Facultative Anaerobic Soil Bacterium of the Class Spartobacteria.</title>
        <authorList>
            <person name="Qiu Y.L."/>
            <person name="Tourlousse D.M."/>
            <person name="Matsuura N."/>
            <person name="Ohashi A."/>
            <person name="Sekiguchi Y."/>
        </authorList>
    </citation>
    <scope>NUCLEOTIDE SEQUENCE [LARGE SCALE GENOMIC DNA]</scope>
    <source>
        <strain evidence="3">NM-5</strain>
    </source>
</reference>
<name>A0A146G7H3_TERSA</name>